<dbReference type="SUPFAM" id="SSF52058">
    <property type="entry name" value="L domain-like"/>
    <property type="match status" value="1"/>
</dbReference>
<dbReference type="Gene3D" id="3.80.10.10">
    <property type="entry name" value="Ribonuclease Inhibitor"/>
    <property type="match status" value="1"/>
</dbReference>
<keyword evidence="3" id="KW-0560">Oxidoreductase</keyword>
<accession>A0ABP9Y4E2</accession>
<keyword evidence="1" id="KW-0285">Flavoprotein</keyword>
<feature type="domain" description="FAD-binding" evidence="5">
    <location>
        <begin position="327"/>
        <end position="394"/>
    </location>
</feature>
<evidence type="ECO:0000256" key="1">
    <source>
        <dbReference type="ARBA" id="ARBA00022630"/>
    </source>
</evidence>
<dbReference type="PANTHER" id="PTHR47178">
    <property type="entry name" value="MONOOXYGENASE, FAD-BINDING"/>
    <property type="match status" value="1"/>
</dbReference>
<dbReference type="InterPro" id="IPR002938">
    <property type="entry name" value="FAD-bd"/>
</dbReference>
<evidence type="ECO:0000256" key="3">
    <source>
        <dbReference type="ARBA" id="ARBA00023002"/>
    </source>
</evidence>
<name>A0ABP9Y4E2_9FUNG</name>
<dbReference type="EMBL" id="BAABUJ010000020">
    <property type="protein sequence ID" value="GAA5801861.1"/>
    <property type="molecule type" value="Genomic_DNA"/>
</dbReference>
<dbReference type="InterPro" id="IPR032675">
    <property type="entry name" value="LRR_dom_sf"/>
</dbReference>
<dbReference type="Gene3D" id="3.50.50.60">
    <property type="entry name" value="FAD/NAD(P)-binding domain"/>
    <property type="match status" value="1"/>
</dbReference>
<feature type="domain" description="FAD-binding" evidence="5">
    <location>
        <begin position="8"/>
        <end position="201"/>
    </location>
</feature>
<protein>
    <recommendedName>
        <fullName evidence="5">FAD-binding domain-containing protein</fullName>
    </recommendedName>
</protein>
<evidence type="ECO:0000259" key="5">
    <source>
        <dbReference type="Pfam" id="PF01494"/>
    </source>
</evidence>
<comment type="caution">
    <text evidence="6">The sequence shown here is derived from an EMBL/GenBank/DDBJ whole genome shotgun (WGS) entry which is preliminary data.</text>
</comment>
<evidence type="ECO:0000256" key="4">
    <source>
        <dbReference type="ARBA" id="ARBA00023033"/>
    </source>
</evidence>
<keyword evidence="7" id="KW-1185">Reference proteome</keyword>
<dbReference type="PANTHER" id="PTHR47178:SF1">
    <property type="entry name" value="FAD-BINDING DOMAIN-CONTAINING PROTEIN-RELATED"/>
    <property type="match status" value="1"/>
</dbReference>
<dbReference type="InterPro" id="IPR036188">
    <property type="entry name" value="FAD/NAD-bd_sf"/>
</dbReference>
<evidence type="ECO:0000313" key="7">
    <source>
        <dbReference type="Proteomes" id="UP001476247"/>
    </source>
</evidence>
<sequence length="632" mass="71846">MSNNIKNKVIIVGGGLAGLTLANSLQMQGIPFEVYERDESPDSRMQGWGITLHFCLPFLRKCVPEEAFENFSQKVSVNPESADGGMSFTFHNANTGEVMMSMKNEPGTAYRAHRYRFRNWLLKQVENKVHWNKRVDHYEENAEEKTVTAFFTDGTQVTGDVLVATDGVMSPIACQLLGGKEKFNAMTNTLDVRSFGVLRRATEEEWLKVAEGSTHLCINNGQQIEDDDIKQKTFNSFCSIHDVDRSDPEKPFTIFWSLSRYDPDGVVPKFDGSNKTECLNLMKAWARNGFPEDSPFRQLIVNTPEDVSISPLVVRDRSPPSELVETSNGRVVLVGDAAHPMTMFKGEGGNHAIIDAANLAEQLGEFHQGKKTLQEALTAYNSEMIPRGQKGVKESHDSAIMVHCNAELTIEDVNLRFRTILFDEGAQEDYEKRYKFSKLELLKLLNQLPNLKEIDLSDTSYFVEYLEFLLDANLKHVNKIDARYFDYRYCQETYNCNSQQTNVINSLTQFKELTALDFRNKYDTYLTPFRVQDQCPKLKNLIASDYPISESVMLSLLDKSSKINLNSISSLRNLVSKLPSLSNIYTRYLVDYIPNQLTDLSIEISRQSLFNWFDIVEIELALGLMEKISIIA</sequence>
<evidence type="ECO:0000256" key="2">
    <source>
        <dbReference type="ARBA" id="ARBA00022827"/>
    </source>
</evidence>
<dbReference type="Proteomes" id="UP001476247">
    <property type="component" value="Unassembled WGS sequence"/>
</dbReference>
<gene>
    <name evidence="6" type="ORF">HPULCUR_007316</name>
</gene>
<reference evidence="6 7" key="1">
    <citation type="submission" date="2024-04" db="EMBL/GenBank/DDBJ databases">
        <title>genome sequences of Mucor flavus KT1a and Helicostylum pulchrum KT1b strains isolation_sourced from the surface of a dry-aged beef.</title>
        <authorList>
            <person name="Toyotome T."/>
            <person name="Hosono M."/>
            <person name="Torimaru M."/>
            <person name="Fukuda K."/>
            <person name="Mikami N."/>
        </authorList>
    </citation>
    <scope>NUCLEOTIDE SEQUENCE [LARGE SCALE GENOMIC DNA]</scope>
    <source>
        <strain evidence="6 7">KT1b</strain>
    </source>
</reference>
<dbReference type="Pfam" id="PF01494">
    <property type="entry name" value="FAD_binding_3"/>
    <property type="match status" value="2"/>
</dbReference>
<dbReference type="SUPFAM" id="SSF51905">
    <property type="entry name" value="FAD/NAD(P)-binding domain"/>
    <property type="match status" value="1"/>
</dbReference>
<dbReference type="PRINTS" id="PR00420">
    <property type="entry name" value="RNGMNOXGNASE"/>
</dbReference>
<organism evidence="6 7">
    <name type="scientific">Helicostylum pulchrum</name>
    <dbReference type="NCBI Taxonomy" id="562976"/>
    <lineage>
        <taxon>Eukaryota</taxon>
        <taxon>Fungi</taxon>
        <taxon>Fungi incertae sedis</taxon>
        <taxon>Mucoromycota</taxon>
        <taxon>Mucoromycotina</taxon>
        <taxon>Mucoromycetes</taxon>
        <taxon>Mucorales</taxon>
        <taxon>Mucorineae</taxon>
        <taxon>Mucoraceae</taxon>
        <taxon>Helicostylum</taxon>
    </lineage>
</organism>
<evidence type="ECO:0000313" key="6">
    <source>
        <dbReference type="EMBL" id="GAA5801861.1"/>
    </source>
</evidence>
<keyword evidence="4" id="KW-0503">Monooxygenase</keyword>
<keyword evidence="2" id="KW-0274">FAD</keyword>
<proteinExistence type="predicted"/>